<dbReference type="InterPro" id="IPR036390">
    <property type="entry name" value="WH_DNA-bd_sf"/>
</dbReference>
<dbReference type="InterPro" id="IPR058163">
    <property type="entry name" value="LysR-type_TF_proteobact-type"/>
</dbReference>
<keyword evidence="3" id="KW-0238">DNA-binding</keyword>
<evidence type="ECO:0000256" key="2">
    <source>
        <dbReference type="ARBA" id="ARBA00023015"/>
    </source>
</evidence>
<dbReference type="Proteomes" id="UP000615755">
    <property type="component" value="Unassembled WGS sequence"/>
</dbReference>
<reference evidence="6 7" key="1">
    <citation type="submission" date="2015-03" db="EMBL/GenBank/DDBJ databases">
        <title>Genome sequence of Pseudoalteromonas aurantia.</title>
        <authorList>
            <person name="Xie B.-B."/>
            <person name="Rong J.-C."/>
            <person name="Qin Q.-L."/>
            <person name="Zhang Y.-Z."/>
        </authorList>
    </citation>
    <scope>NUCLEOTIDE SEQUENCE [LARGE SCALE GENOMIC DNA]</scope>
    <source>
        <strain evidence="6 7">208</strain>
    </source>
</reference>
<dbReference type="PANTHER" id="PTHR30537">
    <property type="entry name" value="HTH-TYPE TRANSCRIPTIONAL REGULATOR"/>
    <property type="match status" value="1"/>
</dbReference>
<dbReference type="PROSITE" id="PS50931">
    <property type="entry name" value="HTH_LYSR"/>
    <property type="match status" value="1"/>
</dbReference>
<dbReference type="InterPro" id="IPR005119">
    <property type="entry name" value="LysR_subst-bd"/>
</dbReference>
<evidence type="ECO:0000313" key="6">
    <source>
        <dbReference type="EMBL" id="MBE0370930.1"/>
    </source>
</evidence>
<keyword evidence="2" id="KW-0805">Transcription regulation</keyword>
<comment type="similarity">
    <text evidence="1">Belongs to the LysR transcriptional regulatory family.</text>
</comment>
<dbReference type="Gene3D" id="1.10.10.10">
    <property type="entry name" value="Winged helix-like DNA-binding domain superfamily/Winged helix DNA-binding domain"/>
    <property type="match status" value="1"/>
</dbReference>
<dbReference type="Pfam" id="PF03466">
    <property type="entry name" value="LysR_substrate"/>
    <property type="match status" value="1"/>
</dbReference>
<dbReference type="PRINTS" id="PR00039">
    <property type="entry name" value="HTHLYSR"/>
</dbReference>
<protein>
    <recommendedName>
        <fullName evidence="5">HTH lysR-type domain-containing protein</fullName>
    </recommendedName>
</protein>
<sequence length="319" mass="35452">MPLIVTYTNLGFGLLTIDNKVYMNKQVNLTDINVFVVLAEVGSFTKAAEKLSCSRSYISKQLAQLESALGVTLLIRTTRTQHLTAQGEILFAQCSNALSGISGAIDTVVDSSHSLSGSIKINCIGGHIGEDVVAPLINDFMNTYPHINIEIDFSSKRVDLISGEFDFVFRMGKLEDSALIAQKLTDIKIDTYVSPQYLSLYGKPTSPKELTRHKCIIGSIKNWVFTHGKTNRKLDVFVNGSLTCKNGRVMVSSAVAGNGVIRVPKIYCKAELDSGLLVQLFDDWHIDSTPFYLMYVKDQHQPARLRVFKEFIINRFKNS</sequence>
<dbReference type="CDD" id="cd08422">
    <property type="entry name" value="PBP2_CrgA_like"/>
    <property type="match status" value="1"/>
</dbReference>
<dbReference type="InterPro" id="IPR036388">
    <property type="entry name" value="WH-like_DNA-bd_sf"/>
</dbReference>
<dbReference type="PANTHER" id="PTHR30537:SF5">
    <property type="entry name" value="HTH-TYPE TRANSCRIPTIONAL ACTIVATOR TTDR-RELATED"/>
    <property type="match status" value="1"/>
</dbReference>
<dbReference type="InterPro" id="IPR000847">
    <property type="entry name" value="LysR_HTH_N"/>
</dbReference>
<accession>A0ABR9EIV2</accession>
<dbReference type="Pfam" id="PF00126">
    <property type="entry name" value="HTH_1"/>
    <property type="match status" value="1"/>
</dbReference>
<dbReference type="EMBL" id="AQGV01000015">
    <property type="protein sequence ID" value="MBE0370930.1"/>
    <property type="molecule type" value="Genomic_DNA"/>
</dbReference>
<organism evidence="6 7">
    <name type="scientific">Pseudoalteromonas aurantia 208</name>
    <dbReference type="NCBI Taxonomy" id="1314867"/>
    <lineage>
        <taxon>Bacteria</taxon>
        <taxon>Pseudomonadati</taxon>
        <taxon>Pseudomonadota</taxon>
        <taxon>Gammaproteobacteria</taxon>
        <taxon>Alteromonadales</taxon>
        <taxon>Pseudoalteromonadaceae</taxon>
        <taxon>Pseudoalteromonas</taxon>
    </lineage>
</organism>
<name>A0ABR9EIV2_9GAMM</name>
<keyword evidence="7" id="KW-1185">Reference proteome</keyword>
<dbReference type="SUPFAM" id="SSF53850">
    <property type="entry name" value="Periplasmic binding protein-like II"/>
    <property type="match status" value="1"/>
</dbReference>
<dbReference type="SUPFAM" id="SSF46785">
    <property type="entry name" value="Winged helix' DNA-binding domain"/>
    <property type="match status" value="1"/>
</dbReference>
<dbReference type="Gene3D" id="3.40.190.290">
    <property type="match status" value="1"/>
</dbReference>
<proteinExistence type="inferred from homology"/>
<gene>
    <name evidence="6" type="ORF">PAUR_b1065</name>
</gene>
<evidence type="ECO:0000256" key="1">
    <source>
        <dbReference type="ARBA" id="ARBA00009437"/>
    </source>
</evidence>
<feature type="domain" description="HTH lysR-type" evidence="5">
    <location>
        <begin position="27"/>
        <end position="84"/>
    </location>
</feature>
<evidence type="ECO:0000256" key="3">
    <source>
        <dbReference type="ARBA" id="ARBA00023125"/>
    </source>
</evidence>
<evidence type="ECO:0000313" key="7">
    <source>
        <dbReference type="Proteomes" id="UP000615755"/>
    </source>
</evidence>
<keyword evidence="4" id="KW-0804">Transcription</keyword>
<comment type="caution">
    <text evidence="6">The sequence shown here is derived from an EMBL/GenBank/DDBJ whole genome shotgun (WGS) entry which is preliminary data.</text>
</comment>
<evidence type="ECO:0000259" key="5">
    <source>
        <dbReference type="PROSITE" id="PS50931"/>
    </source>
</evidence>
<evidence type="ECO:0000256" key="4">
    <source>
        <dbReference type="ARBA" id="ARBA00023163"/>
    </source>
</evidence>